<dbReference type="GO" id="GO:0003677">
    <property type="term" value="F:DNA binding"/>
    <property type="evidence" value="ECO:0007669"/>
    <property type="project" value="InterPro"/>
</dbReference>
<dbReference type="InterPro" id="IPR043502">
    <property type="entry name" value="DNA/RNA_pol_sf"/>
</dbReference>
<dbReference type="Proteomes" id="UP000601435">
    <property type="component" value="Unassembled WGS sequence"/>
</dbReference>
<dbReference type="Gene3D" id="3.90.1410.10">
    <property type="entry name" value="set domain protein methyltransferase, domain 1"/>
    <property type="match status" value="1"/>
</dbReference>
<feature type="compositionally biased region" description="Low complexity" evidence="4">
    <location>
        <begin position="2065"/>
        <end position="2074"/>
    </location>
</feature>
<feature type="repeat" description="TPR" evidence="3">
    <location>
        <begin position="2191"/>
        <end position="2224"/>
    </location>
</feature>
<feature type="repeat" description="TPR" evidence="3">
    <location>
        <begin position="2364"/>
        <end position="2397"/>
    </location>
</feature>
<dbReference type="GO" id="GO:0004672">
    <property type="term" value="F:protein kinase activity"/>
    <property type="evidence" value="ECO:0007669"/>
    <property type="project" value="InterPro"/>
</dbReference>
<dbReference type="SUPFAM" id="SSF48452">
    <property type="entry name" value="TPR-like"/>
    <property type="match status" value="3"/>
</dbReference>
<dbReference type="Pfam" id="PF13181">
    <property type="entry name" value="TPR_8"/>
    <property type="match status" value="2"/>
</dbReference>
<dbReference type="InterPro" id="IPR029063">
    <property type="entry name" value="SAM-dependent_MTases_sf"/>
</dbReference>
<keyword evidence="5" id="KW-0472">Membrane</keyword>
<feature type="repeat" description="TPR" evidence="3">
    <location>
        <begin position="1749"/>
        <end position="1782"/>
    </location>
</feature>
<dbReference type="PROSITE" id="PS50293">
    <property type="entry name" value="TPR_REGION"/>
    <property type="match status" value="1"/>
</dbReference>
<feature type="region of interest" description="Disordered" evidence="4">
    <location>
        <begin position="1926"/>
        <end position="1946"/>
    </location>
</feature>
<evidence type="ECO:0000259" key="6">
    <source>
        <dbReference type="PROSITE" id="PS50011"/>
    </source>
</evidence>
<dbReference type="InterPro" id="IPR046341">
    <property type="entry name" value="SET_dom_sf"/>
</dbReference>
<evidence type="ECO:0000256" key="3">
    <source>
        <dbReference type="PROSITE-ProRule" id="PRU00339"/>
    </source>
</evidence>
<dbReference type="InterPro" id="IPR000719">
    <property type="entry name" value="Prot_kinase_dom"/>
</dbReference>
<dbReference type="OrthoDB" id="407035at2759"/>
<sequence length="3303" mass="368694">MKCGLLDVAEAMQFLHQDAKTAHLGFSPYSIFIDPQGKWLLGSLGFSFSGVQWGQLMDCPFTFSGQEAPGTLSFEPPPRYAAPEMCAFPGKCGLESDMFAMGLLTYELMCVDRQPLLRSAPRGFNTSVLRQQAVPPELYPILLKLLSPNPSERLTIAAFINSEFFMDVNVLIPGLLFEPFVFWNSSTKRTRHSVLLFFADCQSFCRRSIWNVCLKTELRLRFGNILVDGDCGWSSASRWDGQWESSKQRDGCFIGDAFCCVELKGLRQSLDCQLVRVWSSRDKWQKGHTREAIPLSLHMVKNLEIACSSAAEDDVWLILCFLLMIFGSLRWSDAQRMDLVSVVCDKDCLYGWSWRCNQDAAGMPWGVVCEGVSGGKWGHMFFRELSRLRSLSPSRDFLIGRSGSPIGYSTALAHFRRCLVKYCGLTLAAAAEFTMHSMKCTFLTWAQQAGVGSRDSAAQGHHREPNVNKCVPKYGRDDVFPQLRCQRVVLDKLATGWEPFVPLRRGTTHLLDLHGPSLDFAAATATGEDVACSSVEQCVSGSETEVSEDEDSDAEGSVCSNCDSDEELAEVVVEKYVTSQLFFHAFRSLEKLDAYAHTALIVAKLIVSDAVDWDIHPAVAALRSVWCDLKDCKPPSSGSPSVVESQQLALPFLQLSSRMSAGDRHQLVEKFEKNYPGVFISDMTLPGLQLLQSVRAQCSNRSWEWISWRKILSEDTIQRMREKKKSTKPKDAWEYLAMSNGWEAEEVEDVGASPFRVEKLLGVRANAYVLCGCGHPYSWAQYNAQFMALYTEPPAEGYRLPTVKEAEEADRQVVGEVFKLLYQGELPDDALQTVVKERDCLRRLLFCPPKGNKGVGKGKDRDFAVKPNPKMPLSRRRVNAGDSVPAKKLKRSLCDAFQKHKCKFSAEEVEVLRKEVLSFLSSKGFVCDDSVMDNQPFLLSVWQALSVWEKVAEPVAVEQDLRVHLEPWRSASDNLALARKLVMDDVAAGHAFVLPGGEAEARARWGDRIAAGKFGVVQVPGKNPRLIGDGSVSGANAASQVLEKVRNPSLHAVQRFLSCVDSTVSWSLCSFDVKGAHKLVLVREDEQEYSCFVLDGVWYCYRSCYFGCKWAAYWFSRVGAWLVRMLHRVIWVKHGMFLFVDDGLEFLPTAVGPLLALHSLMFLCGIGVPLSWGKLRFGQCLVWIGWKFHAGTCQASLPADKVAKALEALCPLLHKGNKVERRQVEKVVGFLGWFCGGAFWLRAWLAALYKLLYKPCAVTRLLCVDDFFSLVQVLGQDLRVTQSLLFCDICAGWKLHSVNNAMINSLHSTALLSPRIRHGCMSVVLYNYGSSTCLVDSQSVKAATLFYNAISVSWWLPDGAPVDAAEIHWFSVQLTRHAQLLSFTVTVQFRQLCDNAGVTAASVKSLSQKEPLSFVLQALGVLFRDLNPLVGELVTPEVGRSDWAAADTKSPLCGQRVMRERAAQTLWPDAKLEASGWHGGHEKEDDKARKQGERLFKQGQLQIQKAKAAFVDQAVAEYDAAIRLFGEAISLRPDAVAYRQARGRCYIAVQQYKLAHSDFVVCCKLEPGQARHFAHRGQCSRRLGDVNGALKDYDDAIRKAERDLSENHQRQAAEYYFERALVHIDLELYDKAIEGLTQALDKRLPAPYKAFFHRGICYRRVGQVAESIQNLKEAINLDTTSADAHNHLGLSHIQEQNFEEARKCFANAVEIDTCTRYLNNRGLASYHLEEYMDAAADFTAALEAEPDNASVLFNRGNAYFQLGEHQEALDDYAEAIRLEPDNATYLHHKGLAYQGCGEVREAIACYEQALHRDPGHHPSRFHLGIMCHADGQYERMCAQGSFTDMKSALKKSDAAPGDTDGTPTTSSNLSMWTTSPGDSTDSPHPDENLEQLDNLEASNVDSSVKSLSGALELADSFLASTEEGLHVQSSDCPPPADPAASTIPESAEPVALKREASRGSLLRRTCRIQGGLPSACPEARPSAGLLELQEAATSILEEADFNVTLPSWPQKRAEKAASECKRDNAAMPGCTHVGGPSVPVTREEKSEKAEKTETSEAKPRKEAPAEAPAKAPAEADSVAFLPVRRRVRCKSKAPRPTCVEDGACEPSFFRSQEDFEDFWIAALEKSLDDEEEEHGESLLRRRTPKNRLEASSGDAVTKTLKKGLSSFMADAKARPGKGALEAFNGGVPPDEALHEARGLVYRDMGDYQTALVDFDAVIDLEPERGRHYYNRGVVYHRMGREQDAIEDLSRAIELGSTEAAVFSERGLAWRSFGNVAQAVIDLSAAIEADGTQTLYLSNRAQCLFEQGLYDRAEADLSRALQIDGRDAELLYRRGITRYAQRHYAESIADLKAALAQGPIPGHEAEVYYHLGVSYANLGKHQLAVPVYDQAIGLAKGDRPHYLHERAKSLQIIGEHKRALDDFSRVIDLQPTNARAMFRRAFSFKAESMYEEAAEDFEAGDHRERAAVVMQMLPSDLSYHPLFYSDDTWKVADRLVSGKLLQSASDDVLQSWHRVSSVLQHMSLDTGLLEPHFRWAHAILRSRGHAIQLRSQDGEWLSTWGLIPLADMINMDPKPNVDCRTRYAGKDHWGLEGEFVCKALERIDPGQDLWTEYVSRPELRTSATFLRDYGFVPTATDNNALSWLPPGCTRLQCMVRLDHAQLEEYFGDVGHFLEEALHNSSFVIEAATLPALKLLAQQEKELLLKIREEWFAKTMFKSWRGEAEEALTPTSPKAQQLFEVLRSPEALHTVEWDRAVWAAGHLLTLQWDEALAAEVLYSHHDFDPELEQVFRAHRREAINKTTLQCAFATQALLNDFAWPVTAEEQDAISSSSDPIVRAMFVPESLRASRCRRAKALQSEREWEEQATIETCPYWRGSEEPSVQELYASHPYPSWRRFGFMETEKKKIMRSLIAGVGTGKGVLAHMQHFDPQEILAVDLSKRSLQVAKRQLLALGVRNVVLWQCDLTTLEGQFDVIESIGVLHHLPDPAAGFAAMKRLLAPQGTLVLGLYSRTARRSIPVMRDLARDASYHQFRAWLTSGDVAAPRRNMTNDEEVYRQEFLSEFSISSRSTFEDLLHHPVEHVFELPELEELLSAAGLKITGVRVPTGGHGVAERWLPYFAPQRREIQGWPPMPLLAFLHRIETEKEPLLFTNMYVFTASHGSSGILVNVSRWVSASAVEDVEALPLPFEPEWSKELLDSAIRVFCSRLFYHVSGTGRWDVSGTPPWLEAKVALGPHAARIARSLQTEDAVAGYCRCGLVSVSGDFAGRLGFMEQAAKEFAPDDPRLVINYRKVGRGAAVETTCS</sequence>
<feature type="compositionally biased region" description="Basic and acidic residues" evidence="4">
    <location>
        <begin position="2041"/>
        <end position="2064"/>
    </location>
</feature>
<keyword evidence="2 3" id="KW-0802">TPR repeat</keyword>
<dbReference type="PANTHER" id="PTHR44858:SF1">
    <property type="entry name" value="UDP-N-ACETYLGLUCOSAMINE--PEPTIDE N-ACETYLGLUCOSAMINYLTRANSFERASE SPINDLY-RELATED"/>
    <property type="match status" value="1"/>
</dbReference>
<dbReference type="SUPFAM" id="SSF56112">
    <property type="entry name" value="Protein kinase-like (PK-like)"/>
    <property type="match status" value="1"/>
</dbReference>
<dbReference type="InterPro" id="IPR011010">
    <property type="entry name" value="DNA_brk_join_enz"/>
</dbReference>
<dbReference type="CDD" id="cd10527">
    <property type="entry name" value="SET_LSMT"/>
    <property type="match status" value="1"/>
</dbReference>
<dbReference type="SUPFAM" id="SSF56349">
    <property type="entry name" value="DNA breaking-rejoining enzymes"/>
    <property type="match status" value="1"/>
</dbReference>
<dbReference type="PROSITE" id="PS50005">
    <property type="entry name" value="TPR"/>
    <property type="match status" value="8"/>
</dbReference>
<dbReference type="InterPro" id="IPR019734">
    <property type="entry name" value="TPR_rpt"/>
</dbReference>
<dbReference type="SMART" id="SM00028">
    <property type="entry name" value="TPR"/>
    <property type="match status" value="15"/>
</dbReference>
<feature type="transmembrane region" description="Helical" evidence="5">
    <location>
        <begin position="1150"/>
        <end position="1172"/>
    </location>
</feature>
<comment type="caution">
    <text evidence="7">The sequence shown here is derived from an EMBL/GenBank/DDBJ whole genome shotgun (WGS) entry which is preliminary data.</text>
</comment>
<evidence type="ECO:0000256" key="1">
    <source>
        <dbReference type="ARBA" id="ARBA00022737"/>
    </source>
</evidence>
<keyword evidence="1" id="KW-0677">Repeat</keyword>
<feature type="domain" description="Protein kinase" evidence="6">
    <location>
        <begin position="1"/>
        <end position="165"/>
    </location>
</feature>
<feature type="repeat" description="TPR" evidence="3">
    <location>
        <begin position="1783"/>
        <end position="1816"/>
    </location>
</feature>
<dbReference type="PANTHER" id="PTHR44858">
    <property type="entry name" value="TETRATRICOPEPTIDE REPEAT PROTEIN 6"/>
    <property type="match status" value="1"/>
</dbReference>
<dbReference type="GO" id="GO:0005524">
    <property type="term" value="F:ATP binding"/>
    <property type="evidence" value="ECO:0007669"/>
    <property type="project" value="InterPro"/>
</dbReference>
<dbReference type="Gene3D" id="1.10.510.10">
    <property type="entry name" value="Transferase(Phosphotransferase) domain 1"/>
    <property type="match status" value="1"/>
</dbReference>
<evidence type="ECO:0000313" key="7">
    <source>
        <dbReference type="EMBL" id="CAE7287766.1"/>
    </source>
</evidence>
<evidence type="ECO:0000256" key="2">
    <source>
        <dbReference type="ARBA" id="ARBA00022803"/>
    </source>
</evidence>
<feature type="region of interest" description="Disordered" evidence="4">
    <location>
        <begin position="2026"/>
        <end position="2074"/>
    </location>
</feature>
<dbReference type="Pfam" id="PF13432">
    <property type="entry name" value="TPR_16"/>
    <property type="match status" value="3"/>
</dbReference>
<proteinExistence type="predicted"/>
<evidence type="ECO:0000256" key="5">
    <source>
        <dbReference type="SAM" id="Phobius"/>
    </source>
</evidence>
<dbReference type="InterPro" id="IPR050498">
    <property type="entry name" value="Ycf3"/>
</dbReference>
<dbReference type="PROSITE" id="PS50011">
    <property type="entry name" value="PROTEIN_KINASE_DOM"/>
    <property type="match status" value="1"/>
</dbReference>
<feature type="repeat" description="TPR" evidence="3">
    <location>
        <begin position="2225"/>
        <end position="2258"/>
    </location>
</feature>
<keyword evidence="5" id="KW-1133">Transmembrane helix</keyword>
<organism evidence="7 8">
    <name type="scientific">Symbiodinium necroappetens</name>
    <dbReference type="NCBI Taxonomy" id="1628268"/>
    <lineage>
        <taxon>Eukaryota</taxon>
        <taxon>Sar</taxon>
        <taxon>Alveolata</taxon>
        <taxon>Dinophyceae</taxon>
        <taxon>Suessiales</taxon>
        <taxon>Symbiodiniaceae</taxon>
        <taxon>Symbiodinium</taxon>
    </lineage>
</organism>
<evidence type="ECO:0000256" key="4">
    <source>
        <dbReference type="SAM" id="MobiDB-lite"/>
    </source>
</evidence>
<feature type="region of interest" description="Disordered" evidence="4">
    <location>
        <begin position="1849"/>
        <end position="1889"/>
    </location>
</feature>
<protein>
    <submittedName>
        <fullName evidence="7">TTC13 protein</fullName>
    </submittedName>
</protein>
<keyword evidence="8" id="KW-1185">Reference proteome</keyword>
<keyword evidence="5" id="KW-0812">Transmembrane</keyword>
<feature type="repeat" description="TPR" evidence="3">
    <location>
        <begin position="1648"/>
        <end position="1681"/>
    </location>
</feature>
<dbReference type="CDD" id="cd02440">
    <property type="entry name" value="AdoMet_MTases"/>
    <property type="match status" value="1"/>
</dbReference>
<feature type="compositionally biased region" description="Polar residues" evidence="4">
    <location>
        <begin position="1861"/>
        <end position="1880"/>
    </location>
</feature>
<dbReference type="InterPro" id="IPR011990">
    <property type="entry name" value="TPR-like_helical_dom_sf"/>
</dbReference>
<feature type="transmembrane region" description="Helical" evidence="5">
    <location>
        <begin position="1227"/>
        <end position="1249"/>
    </location>
</feature>
<feature type="repeat" description="TPR" evidence="3">
    <location>
        <begin position="1682"/>
        <end position="1715"/>
    </location>
</feature>
<dbReference type="InterPro" id="IPR013217">
    <property type="entry name" value="Methyltransf_12"/>
</dbReference>
<reference evidence="7" key="1">
    <citation type="submission" date="2021-02" db="EMBL/GenBank/DDBJ databases">
        <authorList>
            <person name="Dougan E. K."/>
            <person name="Rhodes N."/>
            <person name="Thang M."/>
            <person name="Chan C."/>
        </authorList>
    </citation>
    <scope>NUCLEOTIDE SEQUENCE</scope>
</reference>
<evidence type="ECO:0000313" key="8">
    <source>
        <dbReference type="Proteomes" id="UP000601435"/>
    </source>
</evidence>
<dbReference type="InterPro" id="IPR011009">
    <property type="entry name" value="Kinase-like_dom_sf"/>
</dbReference>
<dbReference type="SUPFAM" id="SSF53335">
    <property type="entry name" value="S-adenosyl-L-methionine-dependent methyltransferases"/>
    <property type="match status" value="1"/>
</dbReference>
<feature type="repeat" description="TPR" evidence="3">
    <location>
        <begin position="2399"/>
        <end position="2432"/>
    </location>
</feature>
<dbReference type="Gene3D" id="3.40.50.150">
    <property type="entry name" value="Vaccinia Virus protein VP39"/>
    <property type="match status" value="1"/>
</dbReference>
<name>A0A812NE29_9DINO</name>
<dbReference type="SUPFAM" id="SSF56672">
    <property type="entry name" value="DNA/RNA polymerases"/>
    <property type="match status" value="1"/>
</dbReference>
<dbReference type="Gene3D" id="1.25.40.10">
    <property type="entry name" value="Tetratricopeptide repeat domain"/>
    <property type="match status" value="6"/>
</dbReference>
<dbReference type="SUPFAM" id="SSF82199">
    <property type="entry name" value="SET domain"/>
    <property type="match status" value="1"/>
</dbReference>
<gene>
    <name evidence="7" type="primary">TTC13</name>
    <name evidence="7" type="ORF">SNEC2469_LOCUS7037</name>
</gene>
<feature type="region of interest" description="Disordered" evidence="4">
    <location>
        <begin position="2130"/>
        <end position="2152"/>
    </location>
</feature>
<dbReference type="Pfam" id="PF00515">
    <property type="entry name" value="TPR_1"/>
    <property type="match status" value="1"/>
</dbReference>
<dbReference type="EMBL" id="CAJNJA010012075">
    <property type="protein sequence ID" value="CAE7287766.1"/>
    <property type="molecule type" value="Genomic_DNA"/>
</dbReference>
<accession>A0A812NE29</accession>
<dbReference type="Pfam" id="PF08242">
    <property type="entry name" value="Methyltransf_12"/>
    <property type="match status" value="1"/>
</dbReference>